<protein>
    <submittedName>
        <fullName evidence="2">Uncharacterized protein</fullName>
    </submittedName>
</protein>
<feature type="compositionally biased region" description="Basic and acidic residues" evidence="1">
    <location>
        <begin position="77"/>
        <end position="88"/>
    </location>
</feature>
<dbReference type="AlphaFoldDB" id="A0A9P0AWM1"/>
<reference evidence="2" key="1">
    <citation type="submission" date="2021-12" db="EMBL/GenBank/DDBJ databases">
        <authorList>
            <person name="King R."/>
        </authorList>
    </citation>
    <scope>NUCLEOTIDE SEQUENCE</scope>
</reference>
<sequence>MYHTLQFLHQREKMLKSINNNAANAFSMESLLSSGKISPENLEIITDKTAENLEDGMEDSFEAKRDVKTSMSPNENTRSENENDRLSPEKNDVFLPFNNCFKDRICSNCGRYNCNFFSCRFSDSAHLIKESKPVLKFSCTIIMYHTLQFLHQREKMLKSINNNATNAFSMESLLSSGKISPENLEIITDKTADNLEDGMEDSFEAKRDVKTSMSPNENTRSENENDRLSPGKNDVFLPFNNCFKDRICSNCGRYNCNFFSCRFSDSAHLIKESKPVLKFSVSAILGNEKKEQRSNSQTGK</sequence>
<dbReference type="EMBL" id="OV121142">
    <property type="protein sequence ID" value="CAH0549635.1"/>
    <property type="molecule type" value="Genomic_DNA"/>
</dbReference>
<dbReference type="Proteomes" id="UP001154078">
    <property type="component" value="Chromosome 11"/>
</dbReference>
<organism evidence="2 3">
    <name type="scientific">Brassicogethes aeneus</name>
    <name type="common">Rape pollen beetle</name>
    <name type="synonym">Meligethes aeneus</name>
    <dbReference type="NCBI Taxonomy" id="1431903"/>
    <lineage>
        <taxon>Eukaryota</taxon>
        <taxon>Metazoa</taxon>
        <taxon>Ecdysozoa</taxon>
        <taxon>Arthropoda</taxon>
        <taxon>Hexapoda</taxon>
        <taxon>Insecta</taxon>
        <taxon>Pterygota</taxon>
        <taxon>Neoptera</taxon>
        <taxon>Endopterygota</taxon>
        <taxon>Coleoptera</taxon>
        <taxon>Polyphaga</taxon>
        <taxon>Cucujiformia</taxon>
        <taxon>Nitidulidae</taxon>
        <taxon>Meligethinae</taxon>
        <taxon>Brassicogethes</taxon>
    </lineage>
</organism>
<gene>
    <name evidence="2" type="ORF">MELIAE_LOCUS2724</name>
</gene>
<evidence type="ECO:0000313" key="3">
    <source>
        <dbReference type="Proteomes" id="UP001154078"/>
    </source>
</evidence>
<name>A0A9P0AWM1_BRAAE</name>
<proteinExistence type="predicted"/>
<feature type="compositionally biased region" description="Basic and acidic residues" evidence="1">
    <location>
        <begin position="219"/>
        <end position="229"/>
    </location>
</feature>
<feature type="region of interest" description="Disordered" evidence="1">
    <location>
        <begin position="205"/>
        <end position="230"/>
    </location>
</feature>
<dbReference type="OrthoDB" id="6686913at2759"/>
<accession>A0A9P0AWM1</accession>
<evidence type="ECO:0000256" key="1">
    <source>
        <dbReference type="SAM" id="MobiDB-lite"/>
    </source>
</evidence>
<evidence type="ECO:0000313" key="2">
    <source>
        <dbReference type="EMBL" id="CAH0549635.1"/>
    </source>
</evidence>
<feature type="region of interest" description="Disordered" evidence="1">
    <location>
        <begin position="63"/>
        <end position="88"/>
    </location>
</feature>
<keyword evidence="3" id="KW-1185">Reference proteome</keyword>